<accession>A0AAD9G771</accession>
<reference evidence="4" key="1">
    <citation type="journal article" date="2014" name="Nucleic Acids Res.">
        <title>The evolutionary dynamics of variant antigen genes in Babesia reveal a history of genomic innovation underlying host-parasite interaction.</title>
        <authorList>
            <person name="Jackson A.P."/>
            <person name="Otto T.D."/>
            <person name="Darby A."/>
            <person name="Ramaprasad A."/>
            <person name="Xia D."/>
            <person name="Echaide I.E."/>
            <person name="Farber M."/>
            <person name="Gahlot S."/>
            <person name="Gamble J."/>
            <person name="Gupta D."/>
            <person name="Gupta Y."/>
            <person name="Jackson L."/>
            <person name="Malandrin L."/>
            <person name="Malas T.B."/>
            <person name="Moussa E."/>
            <person name="Nair M."/>
            <person name="Reid A.J."/>
            <person name="Sanders M."/>
            <person name="Sharma J."/>
            <person name="Tracey A."/>
            <person name="Quail M.A."/>
            <person name="Weir W."/>
            <person name="Wastling J.M."/>
            <person name="Hall N."/>
            <person name="Willadsen P."/>
            <person name="Lingelbach K."/>
            <person name="Shiels B."/>
            <person name="Tait A."/>
            <person name="Berriman M."/>
            <person name="Allred D.R."/>
            <person name="Pain A."/>
        </authorList>
    </citation>
    <scope>NUCLEOTIDE SEQUENCE</scope>
    <source>
        <strain evidence="4">1802A</strain>
    </source>
</reference>
<keyword evidence="1" id="KW-0175">Coiled coil</keyword>
<dbReference type="CDD" id="cd15841">
    <property type="entry name" value="SNARE_Qc"/>
    <property type="match status" value="1"/>
</dbReference>
<evidence type="ECO:0000256" key="2">
    <source>
        <dbReference type="SAM" id="Phobius"/>
    </source>
</evidence>
<dbReference type="AlphaFoldDB" id="A0AAD9G771"/>
<comment type="caution">
    <text evidence="4">The sequence shown here is derived from an EMBL/GenBank/DDBJ whole genome shotgun (WGS) entry which is preliminary data.</text>
</comment>
<evidence type="ECO:0000313" key="4">
    <source>
        <dbReference type="EMBL" id="KAK1933075.1"/>
    </source>
</evidence>
<gene>
    <name evidence="4" type="ORF">X943_002073</name>
</gene>
<keyword evidence="5" id="KW-1185">Reference proteome</keyword>
<proteinExistence type="predicted"/>
<dbReference type="PROSITE" id="PS50192">
    <property type="entry name" value="T_SNARE"/>
    <property type="match status" value="1"/>
</dbReference>
<dbReference type="Gene3D" id="1.20.5.110">
    <property type="match status" value="1"/>
</dbReference>
<dbReference type="InterPro" id="IPR000727">
    <property type="entry name" value="T_SNARE_dom"/>
</dbReference>
<dbReference type="EMBL" id="JAHBMH010000073">
    <property type="protein sequence ID" value="KAK1933075.1"/>
    <property type="molecule type" value="Genomic_DNA"/>
</dbReference>
<keyword evidence="2" id="KW-0472">Membrane</keyword>
<evidence type="ECO:0000256" key="1">
    <source>
        <dbReference type="SAM" id="Coils"/>
    </source>
</evidence>
<feature type="domain" description="T-SNARE coiled-coil homology" evidence="3">
    <location>
        <begin position="171"/>
        <end position="233"/>
    </location>
</feature>
<organism evidence="4 5">
    <name type="scientific">Babesia divergens</name>
    <dbReference type="NCBI Taxonomy" id="32595"/>
    <lineage>
        <taxon>Eukaryota</taxon>
        <taxon>Sar</taxon>
        <taxon>Alveolata</taxon>
        <taxon>Apicomplexa</taxon>
        <taxon>Aconoidasida</taxon>
        <taxon>Piroplasmida</taxon>
        <taxon>Babesiidae</taxon>
        <taxon>Babesia</taxon>
    </lineage>
</organism>
<dbReference type="Proteomes" id="UP001195914">
    <property type="component" value="Unassembled WGS sequence"/>
</dbReference>
<evidence type="ECO:0000313" key="5">
    <source>
        <dbReference type="Proteomes" id="UP001195914"/>
    </source>
</evidence>
<keyword evidence="2" id="KW-0812">Transmembrane</keyword>
<name>A0AAD9G771_BABDI</name>
<keyword evidence="2" id="KW-1133">Transmembrane helix</keyword>
<protein>
    <recommendedName>
        <fullName evidence="3">t-SNARE coiled-coil homology domain-containing protein</fullName>
    </recommendedName>
</protein>
<reference evidence="4" key="2">
    <citation type="submission" date="2021-05" db="EMBL/GenBank/DDBJ databases">
        <authorList>
            <person name="Pain A."/>
        </authorList>
    </citation>
    <scope>NUCLEOTIDE SEQUENCE</scope>
    <source>
        <strain evidence="4">1802A</strain>
    </source>
</reference>
<feature type="transmembrane region" description="Helical" evidence="2">
    <location>
        <begin position="242"/>
        <end position="267"/>
    </location>
</feature>
<sequence length="269" mass="30497">MAKRTTEKINPPGDYQEETAAASKVNLDNLDFQAQVSLVLDQLSAISADIRARDQLKRDKASHPLAQIKLTTSIEARLQQTRSDIDVLCAIYERITSSKRYRKKYTDEEISKLEDTLRNVETQYNAYNASRFKRPFGTTKRLNVDLSSQANALPVTQEEQAIANESIQRWKQRDEHFDEQLQEIGEAVERIGTVAITIGEKASEQAKNAIETMHRVEGTTADISAVSTQIKRILKRQRRVECSIRIGLILTFLILLSVFIVCLAKFIKG</sequence>
<evidence type="ECO:0000259" key="3">
    <source>
        <dbReference type="PROSITE" id="PS50192"/>
    </source>
</evidence>
<feature type="coiled-coil region" evidence="1">
    <location>
        <begin position="103"/>
        <end position="130"/>
    </location>
</feature>
<dbReference type="SUPFAM" id="SSF58038">
    <property type="entry name" value="SNARE fusion complex"/>
    <property type="match status" value="1"/>
</dbReference>